<reference evidence="6" key="2">
    <citation type="submission" date="2021-12" db="EMBL/GenBank/DDBJ databases">
        <title>Resequencing data analysis of finger millet.</title>
        <authorList>
            <person name="Hatakeyama M."/>
            <person name="Aluri S."/>
            <person name="Balachadran M.T."/>
            <person name="Sivarajan S.R."/>
            <person name="Poveda L."/>
            <person name="Shimizu-Inatsugi R."/>
            <person name="Schlapbach R."/>
            <person name="Sreeman S.M."/>
            <person name="Shimizu K.K."/>
        </authorList>
    </citation>
    <scope>NUCLEOTIDE SEQUENCE</scope>
</reference>
<keyword evidence="2" id="KW-0067">ATP-binding</keyword>
<evidence type="ECO:0000256" key="4">
    <source>
        <dbReference type="SAM" id="MobiDB-lite"/>
    </source>
</evidence>
<comment type="similarity">
    <text evidence="1">Belongs to the protein kinase superfamily. STE Ser/Thr protein kinase family. STE20 subfamily.</text>
</comment>
<dbReference type="PROSITE" id="PS50011">
    <property type="entry name" value="PROTEIN_KINASE_DOM"/>
    <property type="match status" value="1"/>
</dbReference>
<dbReference type="InterPro" id="IPR017441">
    <property type="entry name" value="Protein_kinase_ATP_BS"/>
</dbReference>
<dbReference type="SUPFAM" id="SSF56112">
    <property type="entry name" value="Protein kinase-like (PK-like)"/>
    <property type="match status" value="1"/>
</dbReference>
<dbReference type="PANTHER" id="PTHR48014">
    <property type="entry name" value="SERINE/THREONINE-PROTEIN KINASE FRAY2"/>
    <property type="match status" value="1"/>
</dbReference>
<evidence type="ECO:0000313" key="7">
    <source>
        <dbReference type="Proteomes" id="UP001054889"/>
    </source>
</evidence>
<dbReference type="Gene3D" id="3.30.200.20">
    <property type="entry name" value="Phosphorylase Kinase, domain 1"/>
    <property type="match status" value="1"/>
</dbReference>
<dbReference type="InterPro" id="IPR011009">
    <property type="entry name" value="Kinase-like_dom_sf"/>
</dbReference>
<evidence type="ECO:0000313" key="6">
    <source>
        <dbReference type="EMBL" id="GJN28819.1"/>
    </source>
</evidence>
<dbReference type="GO" id="GO:0005524">
    <property type="term" value="F:ATP binding"/>
    <property type="evidence" value="ECO:0007669"/>
    <property type="project" value="UniProtKB-UniRule"/>
</dbReference>
<feature type="binding site" evidence="2">
    <location>
        <position position="184"/>
    </location>
    <ligand>
        <name>ATP</name>
        <dbReference type="ChEBI" id="CHEBI:30616"/>
    </ligand>
</feature>
<dbReference type="AlphaFoldDB" id="A0AAV5F1R3"/>
<dbReference type="InterPro" id="IPR047173">
    <property type="entry name" value="STRAD_A/B-like"/>
</dbReference>
<comment type="caution">
    <text evidence="6">The sequence shown here is derived from an EMBL/GenBank/DDBJ whole genome shotgun (WGS) entry which is preliminary data.</text>
</comment>
<dbReference type="Gene3D" id="1.10.510.10">
    <property type="entry name" value="Transferase(Phosphotransferase) domain 1"/>
    <property type="match status" value="1"/>
</dbReference>
<sequence length="866" mass="95434">MPATPRDAAATKNQCGQAKPDQHSALASSSLLRLPQPSPLRCRCRSPAPFCRPLHRPNRRRFPPSSPSSVFGLQVSSSVPDPPARAAAASLLVPLQIRGRCSAAVEIHHRAASTNAAGSPRSAARRAPWRHQIIIICCSTLGEASRRFPADPKEYKLYEEIGDGVSATVYRALCVPLDVVVAIKVLDLEKCSNDLDGIRREVQTMSLLDHPNLLAAHCSFTNGHELWVVMPYMAAGSALHIMKTSFPEGFDEPVIATLLWEAGNILIDTNGAVKLGDFGVSACMFDTGNRQRARNTFVGTPCWMAPEVMQQLHGYDYKADIWSFGITALELAHGHAPFSKYPPMKVLLMTLQNAPPGLDYERDKRFSKSFKDLVATCLVKDPRKRPSSEKLLKHSFFKQARTAEFLARSIVDGLPPLGERFRELKAKEAGLLLNNKLGAESKEQLSQKEYIRGISGWNFNLEDLKNAAALLDNSNGTCHYDVSDNKVKDDSQDTCVQPEHNYQKMVNHVASGMPEEEDEIQEVEDLNDALSSSFPSRPLEALNMEEAIPAPKDLEQHDLKLDDDGLELDGDESELDDDELELDGDESKLDGAHLLDTQVAGCPLLGAMSCWAPASCFDVRGADDDPTASDLRVQPSIGFVNMQQFSKNEQCKSANCNGESLERSASVPLNLGSSGCHNFPSGSLIPDQILYPYTNADVERDGFRQKNPSIRNRSGPLLFRPVKDSRANLPVASEEPSEGKVVRRKGRFQVTSDSSLIHVQQQGKSTYWSSAPKSQVLINSCSIAILDAAKYYAKDASEASVASSSQSSGVFVKEKELQSYDIHLQQSVTELNEEIQRLKLRNNQLEQQINALSKTDERSQTEDHQQ</sequence>
<dbReference type="PANTHER" id="PTHR48014:SF10">
    <property type="entry name" value="PROTEIN KINASE SUPERFAMILY PROTEIN"/>
    <property type="match status" value="1"/>
</dbReference>
<evidence type="ECO:0000256" key="2">
    <source>
        <dbReference type="PROSITE-ProRule" id="PRU10141"/>
    </source>
</evidence>
<feature type="compositionally biased region" description="Basic residues" evidence="4">
    <location>
        <begin position="53"/>
        <end position="62"/>
    </location>
</feature>
<name>A0AAV5F1R3_ELECO</name>
<dbReference type="FunFam" id="3.30.200.20:FF:000099">
    <property type="entry name" value="Serine/threonine-protein kinase BLUS1"/>
    <property type="match status" value="1"/>
</dbReference>
<gene>
    <name evidence="6" type="primary">gb16988</name>
    <name evidence="6" type="ORF">PR202_gb16988</name>
</gene>
<dbReference type="Pfam" id="PF00069">
    <property type="entry name" value="Pkinase"/>
    <property type="match status" value="2"/>
</dbReference>
<keyword evidence="3" id="KW-0175">Coiled coil</keyword>
<proteinExistence type="inferred from homology"/>
<evidence type="ECO:0000256" key="1">
    <source>
        <dbReference type="ARBA" id="ARBA00008874"/>
    </source>
</evidence>
<dbReference type="FunFam" id="1.10.510.10:FF:000947">
    <property type="entry name" value="serine/threonine-protein kinase OSR1"/>
    <property type="match status" value="1"/>
</dbReference>
<keyword evidence="2" id="KW-0547">Nucleotide-binding</keyword>
<evidence type="ECO:0000259" key="5">
    <source>
        <dbReference type="PROSITE" id="PS50011"/>
    </source>
</evidence>
<feature type="coiled-coil region" evidence="3">
    <location>
        <begin position="828"/>
        <end position="862"/>
    </location>
</feature>
<accession>A0AAV5F1R3</accession>
<feature type="region of interest" description="Disordered" evidence="4">
    <location>
        <begin position="53"/>
        <end position="77"/>
    </location>
</feature>
<dbReference type="GO" id="GO:0043539">
    <property type="term" value="F:protein serine/threonine kinase activator activity"/>
    <property type="evidence" value="ECO:0007669"/>
    <property type="project" value="InterPro"/>
</dbReference>
<keyword evidence="7" id="KW-1185">Reference proteome</keyword>
<dbReference type="EMBL" id="BQKI01000081">
    <property type="protein sequence ID" value="GJN28819.1"/>
    <property type="molecule type" value="Genomic_DNA"/>
</dbReference>
<protein>
    <recommendedName>
        <fullName evidence="5">Protein kinase domain-containing protein</fullName>
    </recommendedName>
</protein>
<dbReference type="PROSITE" id="PS00107">
    <property type="entry name" value="PROTEIN_KINASE_ATP"/>
    <property type="match status" value="1"/>
</dbReference>
<feature type="domain" description="Protein kinase" evidence="5">
    <location>
        <begin position="155"/>
        <end position="397"/>
    </location>
</feature>
<dbReference type="InterPro" id="IPR000719">
    <property type="entry name" value="Prot_kinase_dom"/>
</dbReference>
<feature type="region of interest" description="Disordered" evidence="4">
    <location>
        <begin position="1"/>
        <end position="26"/>
    </location>
</feature>
<reference evidence="6" key="1">
    <citation type="journal article" date="2018" name="DNA Res.">
        <title>Multiple hybrid de novo genome assembly of finger millet, an orphan allotetraploid crop.</title>
        <authorList>
            <person name="Hatakeyama M."/>
            <person name="Aluri S."/>
            <person name="Balachadran M.T."/>
            <person name="Sivarajan S.R."/>
            <person name="Patrignani A."/>
            <person name="Gruter S."/>
            <person name="Poveda L."/>
            <person name="Shimizu-Inatsugi R."/>
            <person name="Baeten J."/>
            <person name="Francoijs K.J."/>
            <person name="Nataraja K.N."/>
            <person name="Reddy Y.A.N."/>
            <person name="Phadnis S."/>
            <person name="Ravikumar R.L."/>
            <person name="Schlapbach R."/>
            <person name="Sreeman S.M."/>
            <person name="Shimizu K.K."/>
        </authorList>
    </citation>
    <scope>NUCLEOTIDE SEQUENCE</scope>
</reference>
<dbReference type="GO" id="GO:0004672">
    <property type="term" value="F:protein kinase activity"/>
    <property type="evidence" value="ECO:0007669"/>
    <property type="project" value="InterPro"/>
</dbReference>
<organism evidence="6 7">
    <name type="scientific">Eleusine coracana subsp. coracana</name>
    <dbReference type="NCBI Taxonomy" id="191504"/>
    <lineage>
        <taxon>Eukaryota</taxon>
        <taxon>Viridiplantae</taxon>
        <taxon>Streptophyta</taxon>
        <taxon>Embryophyta</taxon>
        <taxon>Tracheophyta</taxon>
        <taxon>Spermatophyta</taxon>
        <taxon>Magnoliopsida</taxon>
        <taxon>Liliopsida</taxon>
        <taxon>Poales</taxon>
        <taxon>Poaceae</taxon>
        <taxon>PACMAD clade</taxon>
        <taxon>Chloridoideae</taxon>
        <taxon>Cynodonteae</taxon>
        <taxon>Eleusininae</taxon>
        <taxon>Eleusine</taxon>
    </lineage>
</organism>
<evidence type="ECO:0000256" key="3">
    <source>
        <dbReference type="SAM" id="Coils"/>
    </source>
</evidence>
<dbReference type="Proteomes" id="UP001054889">
    <property type="component" value="Unassembled WGS sequence"/>
</dbReference>